<evidence type="ECO:0000256" key="8">
    <source>
        <dbReference type="PROSITE-ProRule" id="PRU01032"/>
    </source>
</evidence>
<dbReference type="GO" id="GO:0008240">
    <property type="term" value="F:tripeptidyl-peptidase activity"/>
    <property type="evidence" value="ECO:0007669"/>
    <property type="project" value="TreeGrafter"/>
</dbReference>
<dbReference type="PANTHER" id="PTHR14218:SF15">
    <property type="entry name" value="TRIPEPTIDYL-PEPTIDASE 1"/>
    <property type="match status" value="1"/>
</dbReference>
<evidence type="ECO:0000256" key="6">
    <source>
        <dbReference type="ARBA" id="ARBA00022837"/>
    </source>
</evidence>
<proteinExistence type="predicted"/>
<dbReference type="EMBL" id="LUGG01000025">
    <property type="protein sequence ID" value="OBZ67275.1"/>
    <property type="molecule type" value="Genomic_DNA"/>
</dbReference>
<keyword evidence="3 8" id="KW-0479">Metal-binding</keyword>
<comment type="caution">
    <text evidence="11">The sequence shown here is derived from an EMBL/GenBank/DDBJ whole genome shotgun (WGS) entry which is preliminary data.</text>
</comment>
<dbReference type="InterPro" id="IPR030400">
    <property type="entry name" value="Sedolisin_dom"/>
</dbReference>
<feature type="active site" description="Charge relay system" evidence="8">
    <location>
        <position position="295"/>
    </location>
</feature>
<name>A0A1C7LR15_GRIFR</name>
<dbReference type="GO" id="GO:0005576">
    <property type="term" value="C:extracellular region"/>
    <property type="evidence" value="ECO:0007669"/>
    <property type="project" value="UniProtKB-SubCell"/>
</dbReference>
<feature type="binding site" evidence="8">
    <location>
        <position position="508"/>
    </location>
    <ligand>
        <name>Ca(2+)</name>
        <dbReference type="ChEBI" id="CHEBI:29108"/>
    </ligand>
</feature>
<gene>
    <name evidence="11" type="primary">SED2_0</name>
    <name evidence="11" type="ORF">A0H81_12932</name>
</gene>
<dbReference type="CDD" id="cd11377">
    <property type="entry name" value="Pro-peptidase_S53"/>
    <property type="match status" value="1"/>
</dbReference>
<evidence type="ECO:0000256" key="7">
    <source>
        <dbReference type="ARBA" id="ARBA00023145"/>
    </source>
</evidence>
<evidence type="ECO:0000256" key="1">
    <source>
        <dbReference type="ARBA" id="ARBA00004239"/>
    </source>
</evidence>
<feature type="active site" description="Charge relay system" evidence="8">
    <location>
        <position position="466"/>
    </location>
</feature>
<dbReference type="OrthoDB" id="409122at2759"/>
<dbReference type="Gene3D" id="3.40.50.200">
    <property type="entry name" value="Peptidase S8/S53 domain"/>
    <property type="match status" value="2"/>
</dbReference>
<dbReference type="GO" id="GO:0046872">
    <property type="term" value="F:metal ion binding"/>
    <property type="evidence" value="ECO:0007669"/>
    <property type="project" value="UniProtKB-UniRule"/>
</dbReference>
<dbReference type="PANTHER" id="PTHR14218">
    <property type="entry name" value="PROTEASE S8 TRIPEPTIDYL PEPTIDASE I CLN2"/>
    <property type="match status" value="1"/>
</dbReference>
<sequence length="547" mass="56755">MSGLRLGCDDRCLSCNRACEWLQPVCFLFLSLRSPWAGPLHIIILFMKHGTVPLMVINSSDPSGLETALYDVSDPSSANYRQHLSKSEVEKFVAPKPESVDAVNAWLNNSGVTAQTLSPAGDWLAIEVPVSKANQMLNANFSLYTHADSGNTAIRTLAYSIPSSLQGHLDFVHPTTTFPVTPPSGPIIVAPPQRRRGRRATSTSSAPDSCATEITPACLQALYNIPTTPATVSSNQLAIGSFSQQFVSSTDVQSFLTQFRPDLASDSGVNTTFAIATLDGGQNNQSQPTVEASLDVQYTVGMATNVPVTFISVGSDNQDGLAGFLDIINSLLADQQPLQCVCSAGLSAYLHPLRLGDGGVSGVQSTNSCTTFLPTFPSGCPFVTSVGATQGVNPETAASFSAGGFSNIFAAPAYQSTAVSGYLSTLGTTNAGLFNATGRAYPDVAAAGSFFQVNIGGKVSPVFGTSASSPTFASLIALINDRLVAAGGATLGFLNPMLYSSGLAALTDITSGSNPGCGTNGFPAATGWDPVTGLGTPDFNKLLAIVS</sequence>
<reference evidence="11 12" key="1">
    <citation type="submission" date="2016-03" db="EMBL/GenBank/DDBJ databases">
        <title>Whole genome sequencing of Grifola frondosa 9006-11.</title>
        <authorList>
            <person name="Min B."/>
            <person name="Park H."/>
            <person name="Kim J.-G."/>
            <person name="Cho H."/>
            <person name="Oh Y.-L."/>
            <person name="Kong W.-S."/>
            <person name="Choi I.-G."/>
        </authorList>
    </citation>
    <scope>NUCLEOTIDE SEQUENCE [LARGE SCALE GENOMIC DNA]</scope>
    <source>
        <strain evidence="11 12">9006-11</strain>
    </source>
</reference>
<dbReference type="AlphaFoldDB" id="A0A1C7LR15"/>
<dbReference type="STRING" id="5627.A0A1C7LR15"/>
<dbReference type="GO" id="GO:0004252">
    <property type="term" value="F:serine-type endopeptidase activity"/>
    <property type="evidence" value="ECO:0007669"/>
    <property type="project" value="UniProtKB-UniRule"/>
</dbReference>
<dbReference type="Proteomes" id="UP000092993">
    <property type="component" value="Unassembled WGS sequence"/>
</dbReference>
<feature type="domain" description="Peptidase S53" evidence="10">
    <location>
        <begin position="213"/>
        <end position="547"/>
    </location>
</feature>
<feature type="region of interest" description="Disordered" evidence="9">
    <location>
        <begin position="182"/>
        <end position="208"/>
    </location>
</feature>
<evidence type="ECO:0000256" key="5">
    <source>
        <dbReference type="ARBA" id="ARBA00022825"/>
    </source>
</evidence>
<dbReference type="InterPro" id="IPR036852">
    <property type="entry name" value="Peptidase_S8/S53_dom_sf"/>
</dbReference>
<evidence type="ECO:0000313" key="12">
    <source>
        <dbReference type="Proteomes" id="UP000092993"/>
    </source>
</evidence>
<dbReference type="Pfam" id="PF09286">
    <property type="entry name" value="Pro-kuma_activ"/>
    <property type="match status" value="1"/>
</dbReference>
<feature type="binding site" evidence="8">
    <location>
        <position position="527"/>
    </location>
    <ligand>
        <name>Ca(2+)</name>
        <dbReference type="ChEBI" id="CHEBI:29108"/>
    </ligand>
</feature>
<dbReference type="SUPFAM" id="SSF54897">
    <property type="entry name" value="Protease propeptides/inhibitors"/>
    <property type="match status" value="1"/>
</dbReference>
<dbReference type="OMA" id="FANQADM"/>
<feature type="binding site" evidence="8">
    <location>
        <position position="529"/>
    </location>
    <ligand>
        <name>Ca(2+)</name>
        <dbReference type="ChEBI" id="CHEBI:29108"/>
    </ligand>
</feature>
<comment type="cofactor">
    <cofactor evidence="8">
        <name>Ca(2+)</name>
        <dbReference type="ChEBI" id="CHEBI:29108"/>
    </cofactor>
    <text evidence="8">Binds 1 Ca(2+) ion per subunit.</text>
</comment>
<keyword evidence="7" id="KW-0865">Zymogen</keyword>
<protein>
    <submittedName>
        <fullName evidence="11">Tripeptidyl-peptidase SED2</fullName>
    </submittedName>
</protein>
<evidence type="ECO:0000256" key="3">
    <source>
        <dbReference type="ARBA" id="ARBA00022723"/>
    </source>
</evidence>
<evidence type="ECO:0000259" key="10">
    <source>
        <dbReference type="PROSITE" id="PS51695"/>
    </source>
</evidence>
<feature type="binding site" evidence="8">
    <location>
        <position position="509"/>
    </location>
    <ligand>
        <name>Ca(2+)</name>
        <dbReference type="ChEBI" id="CHEBI:29108"/>
    </ligand>
</feature>
<evidence type="ECO:0000256" key="2">
    <source>
        <dbReference type="ARBA" id="ARBA00022670"/>
    </source>
</evidence>
<dbReference type="SMART" id="SM00944">
    <property type="entry name" value="Pro-kuma_activ"/>
    <property type="match status" value="1"/>
</dbReference>
<dbReference type="PROSITE" id="PS51695">
    <property type="entry name" value="SEDOLISIN"/>
    <property type="match status" value="1"/>
</dbReference>
<organism evidence="11 12">
    <name type="scientific">Grifola frondosa</name>
    <name type="common">Maitake</name>
    <name type="synonym">Polyporus frondosus</name>
    <dbReference type="NCBI Taxonomy" id="5627"/>
    <lineage>
        <taxon>Eukaryota</taxon>
        <taxon>Fungi</taxon>
        <taxon>Dikarya</taxon>
        <taxon>Basidiomycota</taxon>
        <taxon>Agaricomycotina</taxon>
        <taxon>Agaricomycetes</taxon>
        <taxon>Polyporales</taxon>
        <taxon>Grifolaceae</taxon>
        <taxon>Grifola</taxon>
    </lineage>
</organism>
<dbReference type="CDD" id="cd04056">
    <property type="entry name" value="Peptidases_S53"/>
    <property type="match status" value="1"/>
</dbReference>
<dbReference type="InterPro" id="IPR050819">
    <property type="entry name" value="Tripeptidyl-peptidase_I"/>
</dbReference>
<dbReference type="GO" id="GO:0006508">
    <property type="term" value="P:proteolysis"/>
    <property type="evidence" value="ECO:0007669"/>
    <property type="project" value="UniProtKB-KW"/>
</dbReference>
<keyword evidence="5 8" id="KW-0720">Serine protease</keyword>
<dbReference type="SUPFAM" id="SSF52743">
    <property type="entry name" value="Subtilisin-like"/>
    <property type="match status" value="1"/>
</dbReference>
<accession>A0A1C7LR15</accession>
<keyword evidence="12" id="KW-1185">Reference proteome</keyword>
<comment type="subcellular location">
    <subcellularLocation>
        <location evidence="1">Secreted</location>
        <location evidence="1">Extracellular space</location>
    </subcellularLocation>
</comment>
<keyword evidence="4 8" id="KW-0378">Hydrolase</keyword>
<keyword evidence="6 8" id="KW-0106">Calcium</keyword>
<evidence type="ECO:0000313" key="11">
    <source>
        <dbReference type="EMBL" id="OBZ67275.1"/>
    </source>
</evidence>
<feature type="active site" description="Charge relay system" evidence="8">
    <location>
        <position position="291"/>
    </location>
</feature>
<keyword evidence="2 8" id="KW-0645">Protease</keyword>
<evidence type="ECO:0000256" key="9">
    <source>
        <dbReference type="SAM" id="MobiDB-lite"/>
    </source>
</evidence>
<dbReference type="InterPro" id="IPR015366">
    <property type="entry name" value="S53_propep"/>
</dbReference>
<evidence type="ECO:0000256" key="4">
    <source>
        <dbReference type="ARBA" id="ARBA00022801"/>
    </source>
</evidence>